<dbReference type="EMBL" id="GBRH01199500">
    <property type="protein sequence ID" value="JAD98395.1"/>
    <property type="molecule type" value="Transcribed_RNA"/>
</dbReference>
<name>A0A0A9EKJ3_ARUDO</name>
<organism evidence="1">
    <name type="scientific">Arundo donax</name>
    <name type="common">Giant reed</name>
    <name type="synonym">Donax arundinaceus</name>
    <dbReference type="NCBI Taxonomy" id="35708"/>
    <lineage>
        <taxon>Eukaryota</taxon>
        <taxon>Viridiplantae</taxon>
        <taxon>Streptophyta</taxon>
        <taxon>Embryophyta</taxon>
        <taxon>Tracheophyta</taxon>
        <taxon>Spermatophyta</taxon>
        <taxon>Magnoliopsida</taxon>
        <taxon>Liliopsida</taxon>
        <taxon>Poales</taxon>
        <taxon>Poaceae</taxon>
        <taxon>PACMAD clade</taxon>
        <taxon>Arundinoideae</taxon>
        <taxon>Arundineae</taxon>
        <taxon>Arundo</taxon>
    </lineage>
</organism>
<accession>A0A0A9EKJ3</accession>
<evidence type="ECO:0000313" key="1">
    <source>
        <dbReference type="EMBL" id="JAD98395.1"/>
    </source>
</evidence>
<proteinExistence type="predicted"/>
<sequence length="39" mass="4423">MHLCFTIYSFSSLCMKELIGRKYFTTICGLLPDGDSMPC</sequence>
<reference evidence="1" key="2">
    <citation type="journal article" date="2015" name="Data Brief">
        <title>Shoot transcriptome of the giant reed, Arundo donax.</title>
        <authorList>
            <person name="Barrero R.A."/>
            <person name="Guerrero F.D."/>
            <person name="Moolhuijzen P."/>
            <person name="Goolsby J.A."/>
            <person name="Tidwell J."/>
            <person name="Bellgard S.E."/>
            <person name="Bellgard M.I."/>
        </authorList>
    </citation>
    <scope>NUCLEOTIDE SEQUENCE</scope>
    <source>
        <tissue evidence="1">Shoot tissue taken approximately 20 cm above the soil surface</tissue>
    </source>
</reference>
<reference evidence="1" key="1">
    <citation type="submission" date="2014-09" db="EMBL/GenBank/DDBJ databases">
        <authorList>
            <person name="Magalhaes I.L.F."/>
            <person name="Oliveira U."/>
            <person name="Santos F.R."/>
            <person name="Vidigal T.H.D.A."/>
            <person name="Brescovit A.D."/>
            <person name="Santos A.J."/>
        </authorList>
    </citation>
    <scope>NUCLEOTIDE SEQUENCE</scope>
    <source>
        <tissue evidence="1">Shoot tissue taken approximately 20 cm above the soil surface</tissue>
    </source>
</reference>
<protein>
    <submittedName>
        <fullName evidence="1">Uncharacterized protein</fullName>
    </submittedName>
</protein>
<dbReference type="AlphaFoldDB" id="A0A0A9EKJ3"/>